<dbReference type="EMBL" id="DUZY01000001">
    <property type="protein sequence ID" value="DAD23526.1"/>
    <property type="molecule type" value="Genomic_DNA"/>
</dbReference>
<sequence>MDNGDEATQIRILLKELKDMAKRAIDNNESSHTDFTTLVNELMLHRDQES</sequence>
<accession>A0A822XWY3</accession>
<keyword evidence="2" id="KW-1185">Reference proteome</keyword>
<evidence type="ECO:0000313" key="2">
    <source>
        <dbReference type="Proteomes" id="UP000607653"/>
    </source>
</evidence>
<reference evidence="1 2" key="1">
    <citation type="journal article" date="2020" name="Mol. Biol. Evol.">
        <title>Distinct Expression and Methylation Patterns for Genes with Different Fates following a Single Whole-Genome Duplication in Flowering Plants.</title>
        <authorList>
            <person name="Shi T."/>
            <person name="Rahmani R.S."/>
            <person name="Gugger P.F."/>
            <person name="Wang M."/>
            <person name="Li H."/>
            <person name="Zhang Y."/>
            <person name="Li Z."/>
            <person name="Wang Q."/>
            <person name="Van de Peer Y."/>
            <person name="Marchal K."/>
            <person name="Chen J."/>
        </authorList>
    </citation>
    <scope>NUCLEOTIDE SEQUENCE [LARGE SCALE GENOMIC DNA]</scope>
    <source>
        <tissue evidence="1">Leaf</tissue>
    </source>
</reference>
<dbReference type="Proteomes" id="UP000607653">
    <property type="component" value="Unassembled WGS sequence"/>
</dbReference>
<name>A0A822XWY3_NELNU</name>
<protein>
    <submittedName>
        <fullName evidence="1">Uncharacterized protein</fullName>
    </submittedName>
</protein>
<comment type="caution">
    <text evidence="1">The sequence shown here is derived from an EMBL/GenBank/DDBJ whole genome shotgun (WGS) entry which is preliminary data.</text>
</comment>
<organism evidence="1 2">
    <name type="scientific">Nelumbo nucifera</name>
    <name type="common">Sacred lotus</name>
    <dbReference type="NCBI Taxonomy" id="4432"/>
    <lineage>
        <taxon>Eukaryota</taxon>
        <taxon>Viridiplantae</taxon>
        <taxon>Streptophyta</taxon>
        <taxon>Embryophyta</taxon>
        <taxon>Tracheophyta</taxon>
        <taxon>Spermatophyta</taxon>
        <taxon>Magnoliopsida</taxon>
        <taxon>Proteales</taxon>
        <taxon>Nelumbonaceae</taxon>
        <taxon>Nelumbo</taxon>
    </lineage>
</organism>
<gene>
    <name evidence="1" type="ORF">HUJ06_024989</name>
</gene>
<proteinExistence type="predicted"/>
<evidence type="ECO:0000313" key="1">
    <source>
        <dbReference type="EMBL" id="DAD23526.1"/>
    </source>
</evidence>
<dbReference type="AlphaFoldDB" id="A0A822XWY3"/>